<comment type="caution">
    <text evidence="14">The sequence shown here is derived from an EMBL/GenBank/DDBJ whole genome shotgun (WGS) entry which is preliminary data.</text>
</comment>
<dbReference type="PROSITE" id="PS50056">
    <property type="entry name" value="TYR_PHOSPHATASE_2"/>
    <property type="match status" value="1"/>
</dbReference>
<feature type="domain" description="Tyrosine specific protein phosphatases" evidence="13">
    <location>
        <begin position="238"/>
        <end position="311"/>
    </location>
</feature>
<protein>
    <recommendedName>
        <fullName evidence="2">protein-tyrosine-phosphatase</fullName>
        <ecNumber evidence="2">3.1.3.48</ecNumber>
    </recommendedName>
</protein>
<evidence type="ECO:0000313" key="14">
    <source>
        <dbReference type="EMBL" id="KAJ8370900.1"/>
    </source>
</evidence>
<evidence type="ECO:0000256" key="8">
    <source>
        <dbReference type="ARBA" id="ARBA00023136"/>
    </source>
</evidence>
<dbReference type="OrthoDB" id="8609993at2759"/>
<dbReference type="EC" id="3.1.3.48" evidence="2"/>
<dbReference type="EMBL" id="JAINUF010000003">
    <property type="protein sequence ID" value="KAJ8370900.1"/>
    <property type="molecule type" value="Genomic_DNA"/>
</dbReference>
<evidence type="ECO:0000256" key="4">
    <source>
        <dbReference type="ARBA" id="ARBA00022729"/>
    </source>
</evidence>
<keyword evidence="7" id="KW-1133">Transmembrane helix</keyword>
<dbReference type="InterPro" id="IPR029021">
    <property type="entry name" value="Prot-tyrosine_phosphatase-like"/>
</dbReference>
<dbReference type="SUPFAM" id="SSF52799">
    <property type="entry name" value="(Phosphotyrosine protein) phosphatases II"/>
    <property type="match status" value="1"/>
</dbReference>
<feature type="domain" description="Tyrosine-protein phosphatase" evidence="12">
    <location>
        <begin position="61"/>
        <end position="320"/>
    </location>
</feature>
<dbReference type="InterPro" id="IPR016130">
    <property type="entry name" value="Tyr_Pase_AS"/>
</dbReference>
<evidence type="ECO:0000259" key="13">
    <source>
        <dbReference type="PROSITE" id="PS50056"/>
    </source>
</evidence>
<dbReference type="PROSITE" id="PS50055">
    <property type="entry name" value="TYR_PHOSPHATASE_PTP"/>
    <property type="match status" value="1"/>
</dbReference>
<feature type="compositionally biased region" description="Basic and acidic residues" evidence="11">
    <location>
        <begin position="340"/>
        <end position="352"/>
    </location>
</feature>
<keyword evidence="3" id="KW-0812">Transmembrane</keyword>
<evidence type="ECO:0000256" key="6">
    <source>
        <dbReference type="ARBA" id="ARBA00022912"/>
    </source>
</evidence>
<evidence type="ECO:0000256" key="7">
    <source>
        <dbReference type="ARBA" id="ARBA00022989"/>
    </source>
</evidence>
<evidence type="ECO:0000256" key="5">
    <source>
        <dbReference type="ARBA" id="ARBA00022801"/>
    </source>
</evidence>
<dbReference type="PROSITE" id="PS00383">
    <property type="entry name" value="TYR_PHOSPHATASE_1"/>
    <property type="match status" value="1"/>
</dbReference>
<dbReference type="InterPro" id="IPR050348">
    <property type="entry name" value="Protein-Tyr_Phosphatase"/>
</dbReference>
<evidence type="ECO:0000259" key="12">
    <source>
        <dbReference type="PROSITE" id="PS50055"/>
    </source>
</evidence>
<evidence type="ECO:0000256" key="3">
    <source>
        <dbReference type="ARBA" id="ARBA00022692"/>
    </source>
</evidence>
<dbReference type="GO" id="GO:0004725">
    <property type="term" value="F:protein tyrosine phosphatase activity"/>
    <property type="evidence" value="ECO:0007669"/>
    <property type="project" value="UniProtKB-EC"/>
</dbReference>
<accession>A0A9Q1G0X7</accession>
<comment type="subcellular location">
    <subcellularLocation>
        <location evidence="1">Membrane</location>
        <topology evidence="1">Single-pass type I membrane protein</topology>
    </subcellularLocation>
</comment>
<keyword evidence="15" id="KW-1185">Reference proteome</keyword>
<feature type="compositionally biased region" description="Basic and acidic residues" evidence="11">
    <location>
        <begin position="359"/>
        <end position="377"/>
    </location>
</feature>
<reference evidence="14" key="1">
    <citation type="journal article" date="2023" name="Science">
        <title>Genome structures resolve the early diversification of teleost fishes.</title>
        <authorList>
            <person name="Parey E."/>
            <person name="Louis A."/>
            <person name="Montfort J."/>
            <person name="Bouchez O."/>
            <person name="Roques C."/>
            <person name="Iampietro C."/>
            <person name="Lluch J."/>
            <person name="Castinel A."/>
            <person name="Donnadieu C."/>
            <person name="Desvignes T."/>
            <person name="Floi Bucao C."/>
            <person name="Jouanno E."/>
            <person name="Wen M."/>
            <person name="Mejri S."/>
            <person name="Dirks R."/>
            <person name="Jansen H."/>
            <person name="Henkel C."/>
            <person name="Chen W.J."/>
            <person name="Zahm M."/>
            <person name="Cabau C."/>
            <person name="Klopp C."/>
            <person name="Thompson A.W."/>
            <person name="Robinson-Rechavi M."/>
            <person name="Braasch I."/>
            <person name="Lecointre G."/>
            <person name="Bobe J."/>
            <person name="Postlethwait J.H."/>
            <person name="Berthelot C."/>
            <person name="Roest Crollius H."/>
            <person name="Guiguen Y."/>
        </authorList>
    </citation>
    <scope>NUCLEOTIDE SEQUENCE</scope>
    <source>
        <strain evidence="14">WJC10195</strain>
    </source>
</reference>
<dbReference type="Proteomes" id="UP001152622">
    <property type="component" value="Chromosome 3"/>
</dbReference>
<dbReference type="PRINTS" id="PR00700">
    <property type="entry name" value="PRTYPHPHTASE"/>
</dbReference>
<dbReference type="Gene3D" id="3.90.190.10">
    <property type="entry name" value="Protein tyrosine phosphatase superfamily"/>
    <property type="match status" value="1"/>
</dbReference>
<comment type="catalytic activity">
    <reaction evidence="10">
        <text>O-phospho-L-tyrosyl-[protein] + H2O = L-tyrosyl-[protein] + phosphate</text>
        <dbReference type="Rhea" id="RHEA:10684"/>
        <dbReference type="Rhea" id="RHEA-COMP:10136"/>
        <dbReference type="Rhea" id="RHEA-COMP:20101"/>
        <dbReference type="ChEBI" id="CHEBI:15377"/>
        <dbReference type="ChEBI" id="CHEBI:43474"/>
        <dbReference type="ChEBI" id="CHEBI:46858"/>
        <dbReference type="ChEBI" id="CHEBI:61978"/>
        <dbReference type="EC" id="3.1.3.48"/>
    </reaction>
</comment>
<evidence type="ECO:0000256" key="9">
    <source>
        <dbReference type="ARBA" id="ARBA00023180"/>
    </source>
</evidence>
<keyword evidence="6" id="KW-0904">Protein phosphatase</keyword>
<feature type="compositionally biased region" description="Polar residues" evidence="11">
    <location>
        <begin position="19"/>
        <end position="29"/>
    </location>
</feature>
<evidence type="ECO:0000256" key="1">
    <source>
        <dbReference type="ARBA" id="ARBA00004479"/>
    </source>
</evidence>
<dbReference type="SMART" id="SM00404">
    <property type="entry name" value="PTPc_motif"/>
    <property type="match status" value="1"/>
</dbReference>
<evidence type="ECO:0000256" key="10">
    <source>
        <dbReference type="ARBA" id="ARBA00051722"/>
    </source>
</evidence>
<keyword evidence="4" id="KW-0732">Signal</keyword>
<gene>
    <name evidence="14" type="ORF">SKAU_G00109280</name>
</gene>
<keyword evidence="5" id="KW-0378">Hydrolase</keyword>
<evidence type="ECO:0000256" key="2">
    <source>
        <dbReference type="ARBA" id="ARBA00013064"/>
    </source>
</evidence>
<dbReference type="FunFam" id="3.90.190.10:FF:000009">
    <property type="entry name" value="Receptor-type tyrosine-protein phosphatase beta"/>
    <property type="match status" value="1"/>
</dbReference>
<dbReference type="GO" id="GO:0016020">
    <property type="term" value="C:membrane"/>
    <property type="evidence" value="ECO:0007669"/>
    <property type="project" value="UniProtKB-SubCell"/>
</dbReference>
<keyword evidence="9" id="KW-0325">Glycoprotein</keyword>
<sequence>MVIKTGSEPGETSKLYRSPKTTGSKWSPTSAQNMKALSRAHMLQGFQQHCQTLSKENNAGYRREFEGLDNVGQELTTRAGHLDVNKGKNRYPHVLPYDHCRVRLALLSSQLHSDYINASYVPGGASAHDFICTQGPLHSTQADFWRMVWEQNVRVVIMVTACTENHKVLCEPYWPQERVSVSYGGVQVTTLFQQRGPDSFITTLHLRQMGSPAERRITHYQYPGWPDRGVPRNPASVCAFAELVRKHLNTIQHIGPTIVHCSAGVGRSGAFIALLWLMQLCMRGVPPDVRAVVHDLRRHRVMMVQNLEQYVLVHTCLMHWLSDETSVRRPRVTQESRGSLPDKEKETRRPSQEAHSSSARRDRGDRRQPQQQHEPRKQQSSANKLQPGNFLRKLLLNPSPSKT</sequence>
<evidence type="ECO:0000313" key="15">
    <source>
        <dbReference type="Proteomes" id="UP001152622"/>
    </source>
</evidence>
<proteinExistence type="predicted"/>
<dbReference type="InterPro" id="IPR003595">
    <property type="entry name" value="Tyr_Pase_cat"/>
</dbReference>
<dbReference type="Pfam" id="PF00102">
    <property type="entry name" value="Y_phosphatase"/>
    <property type="match status" value="1"/>
</dbReference>
<dbReference type="PANTHER" id="PTHR19134">
    <property type="entry name" value="RECEPTOR-TYPE TYROSINE-PROTEIN PHOSPHATASE"/>
    <property type="match status" value="1"/>
</dbReference>
<dbReference type="InterPro" id="IPR000242">
    <property type="entry name" value="PTP_cat"/>
</dbReference>
<evidence type="ECO:0000256" key="11">
    <source>
        <dbReference type="SAM" id="MobiDB-lite"/>
    </source>
</evidence>
<organism evidence="14 15">
    <name type="scientific">Synaphobranchus kaupii</name>
    <name type="common">Kaup's arrowtooth eel</name>
    <dbReference type="NCBI Taxonomy" id="118154"/>
    <lineage>
        <taxon>Eukaryota</taxon>
        <taxon>Metazoa</taxon>
        <taxon>Chordata</taxon>
        <taxon>Craniata</taxon>
        <taxon>Vertebrata</taxon>
        <taxon>Euteleostomi</taxon>
        <taxon>Actinopterygii</taxon>
        <taxon>Neopterygii</taxon>
        <taxon>Teleostei</taxon>
        <taxon>Anguilliformes</taxon>
        <taxon>Synaphobranchidae</taxon>
        <taxon>Synaphobranchus</taxon>
    </lineage>
</organism>
<name>A0A9Q1G0X7_SYNKA</name>
<dbReference type="InterPro" id="IPR000387">
    <property type="entry name" value="Tyr_Pase_dom"/>
</dbReference>
<dbReference type="AlphaFoldDB" id="A0A9Q1G0X7"/>
<keyword evidence="8" id="KW-0472">Membrane</keyword>
<feature type="region of interest" description="Disordered" evidence="11">
    <location>
        <begin position="327"/>
        <end position="403"/>
    </location>
</feature>
<feature type="region of interest" description="Disordered" evidence="11">
    <location>
        <begin position="1"/>
        <end position="29"/>
    </location>
</feature>
<dbReference type="PANTHER" id="PTHR19134:SF557">
    <property type="entry name" value="RECEPTOR-TYPE TYROSINE-PROTEIN PHOSPHATASE ETA-LIKE-RELATED"/>
    <property type="match status" value="1"/>
</dbReference>
<dbReference type="SMART" id="SM00194">
    <property type="entry name" value="PTPc"/>
    <property type="match status" value="1"/>
</dbReference>